<dbReference type="InterPro" id="IPR051790">
    <property type="entry name" value="Cytochrome_c-biogenesis_DsbD"/>
</dbReference>
<keyword evidence="9" id="KW-1185">Reference proteome</keyword>
<feature type="transmembrane region" description="Helical" evidence="6">
    <location>
        <begin position="234"/>
        <end position="252"/>
    </location>
</feature>
<dbReference type="Proteomes" id="UP001332192">
    <property type="component" value="Chromosome"/>
</dbReference>
<dbReference type="Pfam" id="PF02683">
    <property type="entry name" value="DsbD_TM"/>
    <property type="match status" value="1"/>
</dbReference>
<dbReference type="InterPro" id="IPR003834">
    <property type="entry name" value="Cyt_c_assmbl_TM_dom"/>
</dbReference>
<feature type="transmembrane region" description="Helical" evidence="6">
    <location>
        <begin position="58"/>
        <end position="79"/>
    </location>
</feature>
<dbReference type="RefSeq" id="WP_324716243.1">
    <property type="nucleotide sequence ID" value="NZ_CP141615.1"/>
</dbReference>
<dbReference type="PANTHER" id="PTHR31272:SF4">
    <property type="entry name" value="CYTOCHROME C-TYPE BIOGENESIS PROTEIN HI_1454-RELATED"/>
    <property type="match status" value="1"/>
</dbReference>
<dbReference type="PANTHER" id="PTHR31272">
    <property type="entry name" value="CYTOCHROME C-TYPE BIOGENESIS PROTEIN HI_1454-RELATED"/>
    <property type="match status" value="1"/>
</dbReference>
<keyword evidence="4 6" id="KW-1133">Transmembrane helix</keyword>
<dbReference type="EMBL" id="CP141615">
    <property type="protein sequence ID" value="WRP16971.1"/>
    <property type="molecule type" value="Genomic_DNA"/>
</dbReference>
<keyword evidence="5 6" id="KW-0472">Membrane</keyword>
<feature type="domain" description="Cytochrome C biogenesis protein transmembrane" evidence="7">
    <location>
        <begin position="12"/>
        <end position="246"/>
    </location>
</feature>
<evidence type="ECO:0000256" key="3">
    <source>
        <dbReference type="ARBA" id="ARBA00022692"/>
    </source>
</evidence>
<evidence type="ECO:0000256" key="1">
    <source>
        <dbReference type="ARBA" id="ARBA00004141"/>
    </source>
</evidence>
<comment type="subcellular location">
    <subcellularLocation>
        <location evidence="1">Membrane</location>
        <topology evidence="1">Multi-pass membrane protein</topology>
    </subcellularLocation>
</comment>
<feature type="transmembrane region" description="Helical" evidence="6">
    <location>
        <begin position="156"/>
        <end position="182"/>
    </location>
</feature>
<protein>
    <submittedName>
        <fullName evidence="8">Cytochrome c biogenesis protein CcdA</fullName>
    </submittedName>
</protein>
<proteinExistence type="inferred from homology"/>
<evidence type="ECO:0000256" key="2">
    <source>
        <dbReference type="ARBA" id="ARBA00006143"/>
    </source>
</evidence>
<evidence type="ECO:0000256" key="5">
    <source>
        <dbReference type="ARBA" id="ARBA00023136"/>
    </source>
</evidence>
<feature type="transmembrane region" description="Helical" evidence="6">
    <location>
        <begin position="188"/>
        <end position="213"/>
    </location>
</feature>
<gene>
    <name evidence="8" type="ORF">U7230_12895</name>
</gene>
<evidence type="ECO:0000256" key="6">
    <source>
        <dbReference type="SAM" id="Phobius"/>
    </source>
</evidence>
<evidence type="ECO:0000256" key="4">
    <source>
        <dbReference type="ARBA" id="ARBA00022989"/>
    </source>
</evidence>
<evidence type="ECO:0000313" key="8">
    <source>
        <dbReference type="EMBL" id="WRP16971.1"/>
    </source>
</evidence>
<accession>A0ABZ1BWB1</accession>
<name>A0ABZ1BWB1_9FIRM</name>
<feature type="transmembrane region" description="Helical" evidence="6">
    <location>
        <begin position="91"/>
        <end position="112"/>
    </location>
</feature>
<feature type="transmembrane region" description="Helical" evidence="6">
    <location>
        <begin position="12"/>
        <end position="37"/>
    </location>
</feature>
<organism evidence="8 9">
    <name type="scientific">Carboxydichorda subterranea</name>
    <dbReference type="NCBI Taxonomy" id="3109565"/>
    <lineage>
        <taxon>Bacteria</taxon>
        <taxon>Bacillati</taxon>
        <taxon>Bacillota</taxon>
        <taxon>Limnochordia</taxon>
        <taxon>Limnochordales</taxon>
        <taxon>Geochordaceae</taxon>
        <taxon>Carboxydichorda</taxon>
    </lineage>
</organism>
<evidence type="ECO:0000313" key="9">
    <source>
        <dbReference type="Proteomes" id="UP001332192"/>
    </source>
</evidence>
<comment type="similarity">
    <text evidence="2">Belongs to the DsbD family.</text>
</comment>
<keyword evidence="3 6" id="KW-0812">Transmembrane</keyword>
<evidence type="ECO:0000259" key="7">
    <source>
        <dbReference type="Pfam" id="PF02683"/>
    </source>
</evidence>
<reference evidence="8 9" key="1">
    <citation type="journal article" date="2024" name="Front. Microbiol.">
        <title>Novel thermophilic genera Geochorda gen. nov. and Carboxydochorda gen. nov. from the deep terrestrial subsurface reveal the ecophysiological diversity in the class Limnochordia.</title>
        <authorList>
            <person name="Karnachuk O.V."/>
            <person name="Lukina A.P."/>
            <person name="Avakyan M.R."/>
            <person name="Kadnikov V.V."/>
            <person name="Begmatov S."/>
            <person name="Beletsky A.V."/>
            <person name="Vlasova K.G."/>
            <person name="Novikov A.A."/>
            <person name="Shcherbakova V.A."/>
            <person name="Mardanov A.V."/>
            <person name="Ravin N.V."/>
        </authorList>
    </citation>
    <scope>NUCLEOTIDE SEQUENCE [LARGE SCALE GENOMIC DNA]</scope>
    <source>
        <strain evidence="8 9">L945</strain>
    </source>
</reference>
<sequence>MTSGDTGLTGTTLGLAFTAGLVSLLSPCVLALVPAYLGYLGSSAVGRAGRWHLLVRSLLFVLGFSLLFVALGASATALGQTLRTHQVLVRQVAGVLVVLLGLHQIGLLRFGFLDVERRLVRQMPGTASKGSDPAAGGRRRFFEEAMAHLTGGPWGALFVGMAFAAGWSPCVGPVLASILLLAGTTQTVWAGMGLLAVYAAGMALPFLAMAAAMQGGSRKAVRFLGRHGAWIERASGALLVVIGVMLYTNFFFRLPGYLNYYQWLGL</sequence>